<comment type="function">
    <text evidence="11">Site-specific tyrosine recombinase, which acts by catalyzing the cutting and rejoining of the recombining DNA molecules. The XerC-XerD complex is essential to convert dimers of the bacterial chromosome into monomers to permit their segregation at cell division. It also contributes to the segregational stability of plasmids.</text>
</comment>
<dbReference type="GO" id="GO:0009037">
    <property type="term" value="F:tyrosine-based site-specific recombinase activity"/>
    <property type="evidence" value="ECO:0007669"/>
    <property type="project" value="UniProtKB-UniRule"/>
</dbReference>
<evidence type="ECO:0000256" key="10">
    <source>
        <dbReference type="ARBA" id="ARBA00023306"/>
    </source>
</evidence>
<comment type="similarity">
    <text evidence="2 11">Belongs to the 'phage' integrase family. XerD subfamily.</text>
</comment>
<evidence type="ECO:0000256" key="8">
    <source>
        <dbReference type="ARBA" id="ARBA00023125"/>
    </source>
</evidence>
<keyword evidence="7 11" id="KW-0229">DNA integration</keyword>
<dbReference type="eggNOG" id="COG4974">
    <property type="taxonomic scope" value="Bacteria"/>
</dbReference>
<feature type="domain" description="Tyr recombinase" evidence="12">
    <location>
        <begin position="109"/>
        <end position="292"/>
    </location>
</feature>
<dbReference type="InterPro" id="IPR011010">
    <property type="entry name" value="DNA_brk_join_enz"/>
</dbReference>
<keyword evidence="4 11" id="KW-0963">Cytoplasm</keyword>
<evidence type="ECO:0000313" key="15">
    <source>
        <dbReference type="Proteomes" id="UP000192288"/>
    </source>
</evidence>
<feature type="active site" evidence="11">
    <location>
        <position position="247"/>
    </location>
</feature>
<feature type="active site" evidence="11">
    <location>
        <position position="244"/>
    </location>
</feature>
<dbReference type="InterPro" id="IPR011932">
    <property type="entry name" value="Recomb_XerD"/>
</dbReference>
<evidence type="ECO:0000256" key="6">
    <source>
        <dbReference type="ARBA" id="ARBA00022829"/>
    </source>
</evidence>
<dbReference type="InterPro" id="IPR002104">
    <property type="entry name" value="Integrase_catalytic"/>
</dbReference>
<accession>A0A1X0VEJ4</accession>
<proteinExistence type="inferred from homology"/>
<comment type="subcellular location">
    <subcellularLocation>
        <location evidence="1 11">Cytoplasm</location>
    </subcellularLocation>
</comment>
<name>A0A1X0VEJ4_LEUPS</name>
<dbReference type="InterPro" id="IPR050090">
    <property type="entry name" value="Tyrosine_recombinase_XerCD"/>
</dbReference>
<feature type="active site" evidence="11">
    <location>
        <position position="270"/>
    </location>
</feature>
<dbReference type="STRING" id="33968.BMS77_05155"/>
<dbReference type="GO" id="GO:0005737">
    <property type="term" value="C:cytoplasm"/>
    <property type="evidence" value="ECO:0007669"/>
    <property type="project" value="UniProtKB-SubCell"/>
</dbReference>
<dbReference type="Pfam" id="PF00589">
    <property type="entry name" value="Phage_integrase"/>
    <property type="match status" value="1"/>
</dbReference>
<dbReference type="InterPro" id="IPR004107">
    <property type="entry name" value="Integrase_SAM-like_N"/>
</dbReference>
<dbReference type="PROSITE" id="PS51898">
    <property type="entry name" value="TYR_RECOMBINASE"/>
    <property type="match status" value="1"/>
</dbReference>
<dbReference type="Pfam" id="PF02899">
    <property type="entry name" value="Phage_int_SAM_1"/>
    <property type="match status" value="1"/>
</dbReference>
<evidence type="ECO:0000259" key="13">
    <source>
        <dbReference type="PROSITE" id="PS51900"/>
    </source>
</evidence>
<dbReference type="InterPro" id="IPR044068">
    <property type="entry name" value="CB"/>
</dbReference>
<comment type="subunit">
    <text evidence="11">Forms a cyclic heterotetrameric complex composed of two molecules of XerC and two molecules of XerD.</text>
</comment>
<dbReference type="InterPro" id="IPR023009">
    <property type="entry name" value="Tyrosine_recombinase_XerC/XerD"/>
</dbReference>
<dbReference type="NCBIfam" id="NF001399">
    <property type="entry name" value="PRK00283.1"/>
    <property type="match status" value="1"/>
</dbReference>
<organism evidence="14 15">
    <name type="scientific">Leuconostoc pseudomesenteroides</name>
    <dbReference type="NCBI Taxonomy" id="33968"/>
    <lineage>
        <taxon>Bacteria</taxon>
        <taxon>Bacillati</taxon>
        <taxon>Bacillota</taxon>
        <taxon>Bacilli</taxon>
        <taxon>Lactobacillales</taxon>
        <taxon>Lactobacillaceae</taxon>
        <taxon>Leuconostoc</taxon>
    </lineage>
</organism>
<feature type="active site" evidence="11">
    <location>
        <position position="173"/>
    </location>
</feature>
<dbReference type="GO" id="GO:0003677">
    <property type="term" value="F:DNA binding"/>
    <property type="evidence" value="ECO:0007669"/>
    <property type="project" value="UniProtKB-UniRule"/>
</dbReference>
<dbReference type="AlphaFoldDB" id="A0A1X0VEJ4"/>
<dbReference type="InterPro" id="IPR013762">
    <property type="entry name" value="Integrase-like_cat_sf"/>
</dbReference>
<dbReference type="GO" id="GO:0051301">
    <property type="term" value="P:cell division"/>
    <property type="evidence" value="ECO:0007669"/>
    <property type="project" value="UniProtKB-KW"/>
</dbReference>
<dbReference type="PANTHER" id="PTHR30349">
    <property type="entry name" value="PHAGE INTEGRASE-RELATED"/>
    <property type="match status" value="1"/>
</dbReference>
<feature type="active site" evidence="11">
    <location>
        <position position="149"/>
    </location>
</feature>
<evidence type="ECO:0000259" key="12">
    <source>
        <dbReference type="PROSITE" id="PS51898"/>
    </source>
</evidence>
<keyword evidence="8 11" id="KW-0238">DNA-binding</keyword>
<keyword evidence="9 11" id="KW-0233">DNA recombination</keyword>
<dbReference type="GO" id="GO:0007059">
    <property type="term" value="P:chromosome segregation"/>
    <property type="evidence" value="ECO:0007669"/>
    <property type="project" value="UniProtKB-UniRule"/>
</dbReference>
<evidence type="ECO:0000256" key="2">
    <source>
        <dbReference type="ARBA" id="ARBA00010450"/>
    </source>
</evidence>
<dbReference type="HAMAP" id="MF_01808">
    <property type="entry name" value="Recomb_XerC_XerD"/>
    <property type="match status" value="1"/>
</dbReference>
<dbReference type="RefSeq" id="WP_004910061.1">
    <property type="nucleotide sequence ID" value="NZ_MPLS01000008.1"/>
</dbReference>
<reference evidence="14 15" key="1">
    <citation type="journal article" date="2017" name="Front. Microbiol.">
        <title>Genomic Characterization of Dairy Associated Leuconostoc Species and Diversity of Leuconostocs in Undefined Mixed Mesophilic Starter Cultures.</title>
        <authorList>
            <person name="Frantzen C.A."/>
            <person name="Kot W."/>
            <person name="Pedersen T.B."/>
            <person name="Ardo Y.M."/>
            <person name="Broadbent J.R."/>
            <person name="Neve H."/>
            <person name="Hansen L.H."/>
            <person name="Dal Bello F."/>
            <person name="Ostlie H.M."/>
            <person name="Kleppen H.P."/>
            <person name="Vogensen F.K."/>
            <person name="Holo H."/>
        </authorList>
    </citation>
    <scope>NUCLEOTIDE SEQUENCE [LARGE SCALE GENOMIC DNA]</scope>
    <source>
        <strain evidence="14 15">LMGCF08</strain>
    </source>
</reference>
<dbReference type="Gene3D" id="1.10.443.10">
    <property type="entry name" value="Intergrase catalytic core"/>
    <property type="match status" value="1"/>
</dbReference>
<evidence type="ECO:0000256" key="9">
    <source>
        <dbReference type="ARBA" id="ARBA00023172"/>
    </source>
</evidence>
<keyword evidence="5 11" id="KW-0132">Cell division</keyword>
<gene>
    <name evidence="11" type="primary">xerD</name>
    <name evidence="14" type="ORF">BMR96_03555</name>
</gene>
<evidence type="ECO:0000256" key="4">
    <source>
        <dbReference type="ARBA" id="ARBA00022490"/>
    </source>
</evidence>
<dbReference type="EMBL" id="MPLS01000008">
    <property type="protein sequence ID" value="ORI98157.1"/>
    <property type="molecule type" value="Genomic_DNA"/>
</dbReference>
<evidence type="ECO:0000256" key="1">
    <source>
        <dbReference type="ARBA" id="ARBA00004496"/>
    </source>
</evidence>
<dbReference type="PROSITE" id="PS51900">
    <property type="entry name" value="CB"/>
    <property type="match status" value="1"/>
</dbReference>
<dbReference type="Gene3D" id="1.10.150.130">
    <property type="match status" value="1"/>
</dbReference>
<dbReference type="InterPro" id="IPR010998">
    <property type="entry name" value="Integrase_recombinase_N"/>
</dbReference>
<comment type="caution">
    <text evidence="14">The sequence shown here is derived from an EMBL/GenBank/DDBJ whole genome shotgun (WGS) entry which is preliminary data.</text>
</comment>
<evidence type="ECO:0000256" key="7">
    <source>
        <dbReference type="ARBA" id="ARBA00022908"/>
    </source>
</evidence>
<dbReference type="CDD" id="cd00798">
    <property type="entry name" value="INT_XerDC_C"/>
    <property type="match status" value="1"/>
</dbReference>
<keyword evidence="6 11" id="KW-0159">Chromosome partition</keyword>
<dbReference type="HAMAP" id="MF_01807">
    <property type="entry name" value="Recomb_XerD"/>
    <property type="match status" value="1"/>
</dbReference>
<evidence type="ECO:0000256" key="3">
    <source>
        <dbReference type="ARBA" id="ARBA00015810"/>
    </source>
</evidence>
<feature type="active site" description="O-(3'-phospho-DNA)-tyrosine intermediate" evidence="11">
    <location>
        <position position="279"/>
    </location>
</feature>
<dbReference type="GO" id="GO:0006313">
    <property type="term" value="P:DNA transposition"/>
    <property type="evidence" value="ECO:0007669"/>
    <property type="project" value="UniProtKB-UniRule"/>
</dbReference>
<dbReference type="NCBIfam" id="NF040815">
    <property type="entry name" value="recomb_XerA_Arch"/>
    <property type="match status" value="1"/>
</dbReference>
<dbReference type="Proteomes" id="UP000192288">
    <property type="component" value="Unassembled WGS sequence"/>
</dbReference>
<keyword evidence="10 11" id="KW-0131">Cell cycle</keyword>
<protein>
    <recommendedName>
        <fullName evidence="3 11">Tyrosine recombinase XerD</fullName>
    </recommendedName>
</protein>
<feature type="domain" description="Core-binding (CB)" evidence="13">
    <location>
        <begin position="3"/>
        <end position="88"/>
    </location>
</feature>
<dbReference type="NCBIfam" id="TIGR02225">
    <property type="entry name" value="recomb_XerD"/>
    <property type="match status" value="1"/>
</dbReference>
<sequence length="298" mass="34290">MTQEVDNAIVDYLHYIRIERGLSDNTIKSYHQDLVRFGKYLNVEKLTLRQVDHIVILAWLNQLRQEGKSNSSVIHMVTSLRKFFGYLTQEKIVAHNPMSDVRPPKKAEHLPAVLTVEEIDKLLQVAVEDTPLGVRNRTLLEVMYATGLRVSELVNLKMSDLHLELGLIQTIGKGDKERIIPIGEVAIDWLQRYFKTSRIALLKEHESPYVFLNDRGHQITRQGIWKIIKKLVLNAGITKDVSPHTLRHSFATHILENGADLRIVQELLGHADISTTQIYTHISKKRLSEVYDEYHPRA</sequence>
<evidence type="ECO:0000313" key="14">
    <source>
        <dbReference type="EMBL" id="ORI98157.1"/>
    </source>
</evidence>
<dbReference type="PANTHER" id="PTHR30349:SF81">
    <property type="entry name" value="TYROSINE RECOMBINASE XERC"/>
    <property type="match status" value="1"/>
</dbReference>
<evidence type="ECO:0000256" key="11">
    <source>
        <dbReference type="HAMAP-Rule" id="MF_01807"/>
    </source>
</evidence>
<dbReference type="SUPFAM" id="SSF56349">
    <property type="entry name" value="DNA breaking-rejoining enzymes"/>
    <property type="match status" value="1"/>
</dbReference>
<evidence type="ECO:0000256" key="5">
    <source>
        <dbReference type="ARBA" id="ARBA00022618"/>
    </source>
</evidence>